<dbReference type="InterPro" id="IPR003848">
    <property type="entry name" value="DUF218"/>
</dbReference>
<evidence type="ECO:0000259" key="1">
    <source>
        <dbReference type="Pfam" id="PF02698"/>
    </source>
</evidence>
<dbReference type="AlphaFoldDB" id="A0ABD3RWT3"/>
<name>A0ABD3RWT3_9STRA</name>
<organism evidence="2 3">
    <name type="scientific">Cyclostephanos tholiformis</name>
    <dbReference type="NCBI Taxonomy" id="382380"/>
    <lineage>
        <taxon>Eukaryota</taxon>
        <taxon>Sar</taxon>
        <taxon>Stramenopiles</taxon>
        <taxon>Ochrophyta</taxon>
        <taxon>Bacillariophyta</taxon>
        <taxon>Coscinodiscophyceae</taxon>
        <taxon>Thalassiosirophycidae</taxon>
        <taxon>Stephanodiscales</taxon>
        <taxon>Stephanodiscaceae</taxon>
        <taxon>Cyclostephanos</taxon>
    </lineage>
</organism>
<gene>
    <name evidence="2" type="ORF">ACHAXA_003854</name>
</gene>
<comment type="caution">
    <text evidence="2">The sequence shown here is derived from an EMBL/GenBank/DDBJ whole genome shotgun (WGS) entry which is preliminary data.</text>
</comment>
<accession>A0ABD3RWT3</accession>
<dbReference type="Proteomes" id="UP001530377">
    <property type="component" value="Unassembled WGS sequence"/>
</dbReference>
<proteinExistence type="predicted"/>
<evidence type="ECO:0000313" key="3">
    <source>
        <dbReference type="Proteomes" id="UP001530377"/>
    </source>
</evidence>
<dbReference type="PANTHER" id="PTHR30336:SF20">
    <property type="entry name" value="DUF218 DOMAIN-CONTAINING PROTEIN"/>
    <property type="match status" value="1"/>
</dbReference>
<dbReference type="Pfam" id="PF02698">
    <property type="entry name" value="DUF218"/>
    <property type="match status" value="1"/>
</dbReference>
<evidence type="ECO:0000313" key="2">
    <source>
        <dbReference type="EMBL" id="KAL3816664.1"/>
    </source>
</evidence>
<reference evidence="2 3" key="1">
    <citation type="submission" date="2024-10" db="EMBL/GenBank/DDBJ databases">
        <title>Updated reference genomes for cyclostephanoid diatoms.</title>
        <authorList>
            <person name="Roberts W.R."/>
            <person name="Alverson A.J."/>
        </authorList>
    </citation>
    <scope>NUCLEOTIDE SEQUENCE [LARGE SCALE GENOMIC DNA]</scope>
    <source>
        <strain evidence="2 3">AJA228-03</strain>
    </source>
</reference>
<protein>
    <recommendedName>
        <fullName evidence="1">DUF218 domain-containing protein</fullName>
    </recommendedName>
</protein>
<dbReference type="PANTHER" id="PTHR30336">
    <property type="entry name" value="INNER MEMBRANE PROTEIN, PROBABLE PERMEASE"/>
    <property type="match status" value="1"/>
</dbReference>
<dbReference type="InterPro" id="IPR014729">
    <property type="entry name" value="Rossmann-like_a/b/a_fold"/>
</dbReference>
<dbReference type="InterPro" id="IPR051599">
    <property type="entry name" value="Cell_Envelope_Assoc"/>
</dbReference>
<sequence length="248" mass="27085">MHDRNVRSGGMGGSSSSSKKSLSVICLSAGTAHLPQYVNTNDGLPLWESTASASYLLSHPTFPVPDDRVYVETSSYDTISNAYFARTVFTDVVNHDDDMDVDVDVGGGGVADDDRDGRGGGGGGISSWRRILVVTNEFHVRRTKAIFDWVFGAPISSSSSTTSTTKHRRRGGYEMYYLSCDNVGLTNDAIEARRAHEARGERNVLDNLSRTYVTLRDIWKFLVTEHDFYSASGLVLVSAVGGGKTKRR</sequence>
<feature type="domain" description="DUF218" evidence="1">
    <location>
        <begin position="47"/>
        <end position="152"/>
    </location>
</feature>
<dbReference type="Gene3D" id="3.40.50.620">
    <property type="entry name" value="HUPs"/>
    <property type="match status" value="1"/>
</dbReference>
<keyword evidence="3" id="KW-1185">Reference proteome</keyword>
<dbReference type="EMBL" id="JALLPB020000137">
    <property type="protein sequence ID" value="KAL3816664.1"/>
    <property type="molecule type" value="Genomic_DNA"/>
</dbReference>